<dbReference type="GO" id="GO:0004497">
    <property type="term" value="F:monooxygenase activity"/>
    <property type="evidence" value="ECO:0007669"/>
    <property type="project" value="UniProtKB-KW"/>
</dbReference>
<dbReference type="AlphaFoldDB" id="A0A0P4RDU2"/>
<evidence type="ECO:0000313" key="10">
    <source>
        <dbReference type="Proteomes" id="UP000048965"/>
    </source>
</evidence>
<dbReference type="Pfam" id="PF00067">
    <property type="entry name" value="p450"/>
    <property type="match status" value="1"/>
</dbReference>
<keyword evidence="6 7" id="KW-0503">Monooxygenase</keyword>
<dbReference type="InterPro" id="IPR036396">
    <property type="entry name" value="Cyt_P450_sf"/>
</dbReference>
<evidence type="ECO:0000256" key="2">
    <source>
        <dbReference type="ARBA" id="ARBA00022617"/>
    </source>
</evidence>
<dbReference type="EMBL" id="BBNO01000008">
    <property type="protein sequence ID" value="GAO11281.1"/>
    <property type="molecule type" value="Genomic_DNA"/>
</dbReference>
<dbReference type="SUPFAM" id="SSF48264">
    <property type="entry name" value="Cytochrome P450"/>
    <property type="match status" value="1"/>
</dbReference>
<keyword evidence="4 7" id="KW-0560">Oxidoreductase</keyword>
<dbReference type="PROSITE" id="PS00086">
    <property type="entry name" value="CYTOCHROME_P450"/>
    <property type="match status" value="1"/>
</dbReference>
<comment type="caution">
    <text evidence="9">The sequence shown here is derived from an EMBL/GenBank/DDBJ whole genome shotgun (WGS) entry which is preliminary data.</text>
</comment>
<dbReference type="Proteomes" id="UP000048965">
    <property type="component" value="Unassembled WGS sequence"/>
</dbReference>
<dbReference type="Gene3D" id="1.10.630.10">
    <property type="entry name" value="Cytochrome P450"/>
    <property type="match status" value="1"/>
</dbReference>
<dbReference type="FunFam" id="1.10.630.10:FF:000018">
    <property type="entry name" value="Cytochrome P450 monooxygenase"/>
    <property type="match status" value="1"/>
</dbReference>
<sequence>MTQDITEVPESSAADEPLPPEFFTEPLEDRYGRYAELREQCPVRAINHPPGAEAYIVSDYQMALEAFGDPRISKSLDNTPKWFRDQLYDNSPVQSRNMLIADGAEHARLRRLVSKSFVPRRMEKIRPRIQEIADDLIDNFPESGTIDLVEFARILPVMVIFEYLRVDLKDREMLYSWSSILGGAPYADEESNRRLKEVSSKFEQYILDLLESRRSDMGEDLVSQLLRAAEEEGRFTIEEVASTMSLLIIAGQRTTTSLICNGTHALLTHPDQLELLKSQPELVISAVEEFLRYESPAYRGTLRVAAQDMEINGVEIGKESFVHLMIGAANRDPKVFEDPDRLDITRQENRHLAFGHGPHFCPGAPLSRLEGHVVFPTLLRRLPGLTLDPEKEPQWVADNSVGRGLTSLPVKYDRRLPRDAGDAGASGCPVAHGSV</sequence>
<accession>A0A0P4RDU2</accession>
<evidence type="ECO:0000256" key="5">
    <source>
        <dbReference type="ARBA" id="ARBA00023004"/>
    </source>
</evidence>
<evidence type="ECO:0000256" key="6">
    <source>
        <dbReference type="ARBA" id="ARBA00023033"/>
    </source>
</evidence>
<reference evidence="9 10" key="2">
    <citation type="journal article" date="2015" name="Stand. Genomic Sci.">
        <title>Draft genome sequence of marine-derived Streptomyces sp. TP-A0598, a producer of anti-MRSA antibiotic lydicamycins.</title>
        <authorList>
            <person name="Komaki H."/>
            <person name="Ichikawa N."/>
            <person name="Hosoyama A."/>
            <person name="Fujita N."/>
            <person name="Igarashi Y."/>
        </authorList>
    </citation>
    <scope>NUCLEOTIDE SEQUENCE [LARGE SCALE GENOMIC DNA]</scope>
    <source>
        <strain evidence="9 10">NBRC 110027</strain>
    </source>
</reference>
<evidence type="ECO:0000256" key="7">
    <source>
        <dbReference type="RuleBase" id="RU000461"/>
    </source>
</evidence>
<dbReference type="PRINTS" id="PR00359">
    <property type="entry name" value="BP450"/>
</dbReference>
<reference evidence="10" key="1">
    <citation type="submission" date="2014-09" db="EMBL/GenBank/DDBJ databases">
        <title>Whole genome shotgun sequence of Streptomyces sp. NBRC 110027.</title>
        <authorList>
            <person name="Komaki H."/>
            <person name="Ichikawa N."/>
            <person name="Katano-Makiyama Y."/>
            <person name="Hosoyama A."/>
            <person name="Hashimoto M."/>
            <person name="Uohara A."/>
            <person name="Kitahashi Y."/>
            <person name="Ohji S."/>
            <person name="Kimura A."/>
            <person name="Yamazoe A."/>
            <person name="Igarashi Y."/>
            <person name="Fujita N."/>
        </authorList>
    </citation>
    <scope>NUCLEOTIDE SEQUENCE [LARGE SCALE GENOMIC DNA]</scope>
    <source>
        <strain evidence="10">NBRC 110027</strain>
    </source>
</reference>
<dbReference type="CDD" id="cd11029">
    <property type="entry name" value="CYP107-like"/>
    <property type="match status" value="1"/>
</dbReference>
<name>A0A0P4RDU2_9ACTN</name>
<keyword evidence="5 7" id="KW-0408">Iron</keyword>
<organism evidence="9 10">
    <name type="scientific">Streptomyces lydicamycinicus</name>
    <dbReference type="NCBI Taxonomy" id="1546107"/>
    <lineage>
        <taxon>Bacteria</taxon>
        <taxon>Bacillati</taxon>
        <taxon>Actinomycetota</taxon>
        <taxon>Actinomycetes</taxon>
        <taxon>Kitasatosporales</taxon>
        <taxon>Streptomycetaceae</taxon>
        <taxon>Streptomyces</taxon>
    </lineage>
</organism>
<dbReference type="GO" id="GO:0020037">
    <property type="term" value="F:heme binding"/>
    <property type="evidence" value="ECO:0007669"/>
    <property type="project" value="InterPro"/>
</dbReference>
<dbReference type="InterPro" id="IPR001128">
    <property type="entry name" value="Cyt_P450"/>
</dbReference>
<dbReference type="OrthoDB" id="5500002at2"/>
<dbReference type="PANTHER" id="PTHR46696">
    <property type="entry name" value="P450, PUTATIVE (EUROFUNG)-RELATED"/>
    <property type="match status" value="1"/>
</dbReference>
<evidence type="ECO:0000256" key="8">
    <source>
        <dbReference type="SAM" id="MobiDB-lite"/>
    </source>
</evidence>
<dbReference type="InterPro" id="IPR017972">
    <property type="entry name" value="Cyt_P450_CS"/>
</dbReference>
<keyword evidence="3 7" id="KW-0479">Metal-binding</keyword>
<dbReference type="RefSeq" id="WP_042159223.1">
    <property type="nucleotide sequence ID" value="NZ_BBNO01000008.1"/>
</dbReference>
<evidence type="ECO:0000256" key="3">
    <source>
        <dbReference type="ARBA" id="ARBA00022723"/>
    </source>
</evidence>
<feature type="region of interest" description="Disordered" evidence="8">
    <location>
        <begin position="1"/>
        <end position="22"/>
    </location>
</feature>
<proteinExistence type="inferred from homology"/>
<comment type="similarity">
    <text evidence="1 7">Belongs to the cytochrome P450 family.</text>
</comment>
<dbReference type="InterPro" id="IPR002397">
    <property type="entry name" value="Cyt_P450_B"/>
</dbReference>
<gene>
    <name evidence="9" type="ORF">TPA0598_08_01920</name>
</gene>
<evidence type="ECO:0000256" key="1">
    <source>
        <dbReference type="ARBA" id="ARBA00010617"/>
    </source>
</evidence>
<keyword evidence="2 7" id="KW-0349">Heme</keyword>
<protein>
    <submittedName>
        <fullName evidence="9">Putative cytochrome P450</fullName>
    </submittedName>
</protein>
<evidence type="ECO:0000256" key="4">
    <source>
        <dbReference type="ARBA" id="ARBA00023002"/>
    </source>
</evidence>
<evidence type="ECO:0000313" key="9">
    <source>
        <dbReference type="EMBL" id="GAO11281.1"/>
    </source>
</evidence>
<dbReference type="GO" id="GO:0005506">
    <property type="term" value="F:iron ion binding"/>
    <property type="evidence" value="ECO:0007669"/>
    <property type="project" value="InterPro"/>
</dbReference>
<dbReference type="GO" id="GO:0016705">
    <property type="term" value="F:oxidoreductase activity, acting on paired donors, with incorporation or reduction of molecular oxygen"/>
    <property type="evidence" value="ECO:0007669"/>
    <property type="project" value="InterPro"/>
</dbReference>
<dbReference type="PANTHER" id="PTHR46696:SF1">
    <property type="entry name" value="CYTOCHROME P450 YJIB-RELATED"/>
    <property type="match status" value="1"/>
</dbReference>
<keyword evidence="10" id="KW-1185">Reference proteome</keyword>